<dbReference type="SMART" id="SM00387">
    <property type="entry name" value="HATPase_c"/>
    <property type="match status" value="1"/>
</dbReference>
<evidence type="ECO:0000256" key="4">
    <source>
        <dbReference type="ARBA" id="ARBA00022777"/>
    </source>
</evidence>
<dbReference type="GO" id="GO:0000156">
    <property type="term" value="F:phosphorelay response regulator activity"/>
    <property type="evidence" value="ECO:0007669"/>
    <property type="project" value="TreeGrafter"/>
</dbReference>
<evidence type="ECO:0000256" key="2">
    <source>
        <dbReference type="ARBA" id="ARBA00012438"/>
    </source>
</evidence>
<dbReference type="STRING" id="525897.Dbac_1506"/>
<dbReference type="Gene3D" id="3.30.565.10">
    <property type="entry name" value="Histidine kinase-like ATPase, C-terminal domain"/>
    <property type="match status" value="1"/>
</dbReference>
<evidence type="ECO:0000256" key="1">
    <source>
        <dbReference type="ARBA" id="ARBA00000085"/>
    </source>
</evidence>
<dbReference type="InterPro" id="IPR050351">
    <property type="entry name" value="BphY/WalK/GraS-like"/>
</dbReference>
<feature type="domain" description="Histidine kinase" evidence="5">
    <location>
        <begin position="287"/>
        <end position="448"/>
    </location>
</feature>
<dbReference type="SUPFAM" id="SSF55874">
    <property type="entry name" value="ATPase domain of HSP90 chaperone/DNA topoisomerase II/histidine kinase"/>
    <property type="match status" value="1"/>
</dbReference>
<dbReference type="GO" id="GO:0030295">
    <property type="term" value="F:protein kinase activator activity"/>
    <property type="evidence" value="ECO:0007669"/>
    <property type="project" value="TreeGrafter"/>
</dbReference>
<dbReference type="InterPro" id="IPR005467">
    <property type="entry name" value="His_kinase_dom"/>
</dbReference>
<dbReference type="PANTHER" id="PTHR42878:SF14">
    <property type="entry name" value="OSMOLARITY TWO-COMPONENT SYSTEM PROTEIN SSK1"/>
    <property type="match status" value="1"/>
</dbReference>
<dbReference type="InterPro" id="IPR036890">
    <property type="entry name" value="HATPase_C_sf"/>
</dbReference>
<dbReference type="GO" id="GO:0004673">
    <property type="term" value="F:protein histidine kinase activity"/>
    <property type="evidence" value="ECO:0007669"/>
    <property type="project" value="UniProtKB-EC"/>
</dbReference>
<name>C7LTX6_DESBD</name>
<dbReference type="Proteomes" id="UP000002216">
    <property type="component" value="Chromosome"/>
</dbReference>
<keyword evidence="7" id="KW-1185">Reference proteome</keyword>
<dbReference type="OrthoDB" id="5469178at2"/>
<dbReference type="EMBL" id="CP001629">
    <property type="protein sequence ID" value="ACU89599.1"/>
    <property type="molecule type" value="Genomic_DNA"/>
</dbReference>
<comment type="catalytic activity">
    <reaction evidence="1">
        <text>ATP + protein L-histidine = ADP + protein N-phospho-L-histidine.</text>
        <dbReference type="EC" id="2.7.13.3"/>
    </reaction>
</comment>
<dbReference type="EC" id="2.7.13.3" evidence="2"/>
<dbReference type="AlphaFoldDB" id="C7LTX6"/>
<protein>
    <recommendedName>
        <fullName evidence="2">histidine kinase</fullName>
        <ecNumber evidence="2">2.7.13.3</ecNumber>
    </recommendedName>
</protein>
<gene>
    <name evidence="6" type="ordered locus">Dbac_1506</name>
</gene>
<sequence length="463" mass="51942">MLSRNTRNPGHTMQPSLHARKHIKARLLERLAGCAADDSAAARSTALNLFFEASFEFESLRDLKSLCVLVPDVCLKTPASLYMRGPKDTLRLRRTTSTLGPRLVTFPEPSCPDPVAIARRDGLTAVPICETGPEPKLLGMLCLHKDLSPDEETFYLGFVRSAAQLMAVKQIAISNRHRLTFINNLVRDIGHNVIVPNMHFKLLFLQMEKQLERLGRIVDALPPMRSDAPDREARRELAAMAKELQIRQKSISRRFQQSSLFLESLLRRGHFEKGSYDLQLRPCKFKSQIFEPQLERFRPLLSAQGISIRIAPDVRIDEDLVLEADLGLIAQVFANLLSNAVKYTVSMPTESGRDEKLVIYGWESQPHAFGPGQPGIELYIRTTGHEIPSQDWPQLFDADFRSSATDDVEGSGHGLFFVKQIVELHNGRVGYSYATPMNTFSIILPCRNNSQASTEPGSCHIPS</sequence>
<evidence type="ECO:0000256" key="3">
    <source>
        <dbReference type="ARBA" id="ARBA00022679"/>
    </source>
</evidence>
<dbReference type="HOGENOM" id="CLU_590158_0_0_7"/>
<evidence type="ECO:0000313" key="6">
    <source>
        <dbReference type="EMBL" id="ACU89599.1"/>
    </source>
</evidence>
<dbReference type="PROSITE" id="PS50109">
    <property type="entry name" value="HIS_KIN"/>
    <property type="match status" value="1"/>
</dbReference>
<keyword evidence="4 6" id="KW-0418">Kinase</keyword>
<dbReference type="KEGG" id="dba:Dbac_1506"/>
<dbReference type="Pfam" id="PF02518">
    <property type="entry name" value="HATPase_c"/>
    <property type="match status" value="1"/>
</dbReference>
<proteinExistence type="predicted"/>
<reference evidence="6 7" key="1">
    <citation type="journal article" date="2009" name="Stand. Genomic Sci.">
        <title>Complete genome sequence of Desulfomicrobium baculatum type strain (X).</title>
        <authorList>
            <person name="Copeland A."/>
            <person name="Spring S."/>
            <person name="Goker M."/>
            <person name="Schneider S."/>
            <person name="Lapidus A."/>
            <person name="Del Rio T.G."/>
            <person name="Tice H."/>
            <person name="Cheng J.F."/>
            <person name="Chen F."/>
            <person name="Nolan M."/>
            <person name="Bruce D."/>
            <person name="Goodwin L."/>
            <person name="Pitluck S."/>
            <person name="Ivanova N."/>
            <person name="Mavrommatis K."/>
            <person name="Ovchinnikova G."/>
            <person name="Pati A."/>
            <person name="Chen A."/>
            <person name="Palaniappan K."/>
            <person name="Land M."/>
            <person name="Hauser L."/>
            <person name="Chang Y.J."/>
            <person name="Jeffries C.C."/>
            <person name="Meincke L."/>
            <person name="Sims D."/>
            <person name="Brettin T."/>
            <person name="Detter J.C."/>
            <person name="Han C."/>
            <person name="Chain P."/>
            <person name="Bristow J."/>
            <person name="Eisen J.A."/>
            <person name="Markowitz V."/>
            <person name="Hugenholtz P."/>
            <person name="Kyrpides N.C."/>
            <person name="Klenk H.P."/>
            <person name="Lucas S."/>
        </authorList>
    </citation>
    <scope>NUCLEOTIDE SEQUENCE [LARGE SCALE GENOMIC DNA]</scope>
    <source>
        <strain evidence="7">DSM 4028 / VKM B-1378 / X</strain>
    </source>
</reference>
<keyword evidence="3" id="KW-0808">Transferase</keyword>
<organism evidence="6 7">
    <name type="scientific">Desulfomicrobium baculatum (strain DSM 4028 / VKM B-1378 / X)</name>
    <name type="common">Desulfovibrio baculatus</name>
    <dbReference type="NCBI Taxonomy" id="525897"/>
    <lineage>
        <taxon>Bacteria</taxon>
        <taxon>Pseudomonadati</taxon>
        <taxon>Thermodesulfobacteriota</taxon>
        <taxon>Desulfovibrionia</taxon>
        <taxon>Desulfovibrionales</taxon>
        <taxon>Desulfomicrobiaceae</taxon>
        <taxon>Desulfomicrobium</taxon>
    </lineage>
</organism>
<dbReference type="eggNOG" id="COG2205">
    <property type="taxonomic scope" value="Bacteria"/>
</dbReference>
<evidence type="ECO:0000313" key="7">
    <source>
        <dbReference type="Proteomes" id="UP000002216"/>
    </source>
</evidence>
<evidence type="ECO:0000259" key="5">
    <source>
        <dbReference type="PROSITE" id="PS50109"/>
    </source>
</evidence>
<dbReference type="GO" id="GO:0007234">
    <property type="term" value="P:osmosensory signaling via phosphorelay pathway"/>
    <property type="evidence" value="ECO:0007669"/>
    <property type="project" value="TreeGrafter"/>
</dbReference>
<dbReference type="InterPro" id="IPR003594">
    <property type="entry name" value="HATPase_dom"/>
</dbReference>
<accession>C7LTX6</accession>
<dbReference type="PANTHER" id="PTHR42878">
    <property type="entry name" value="TWO-COMPONENT HISTIDINE KINASE"/>
    <property type="match status" value="1"/>
</dbReference>